<accession>A0ABN1Y044</accession>
<comment type="caution">
    <text evidence="2">The sequence shown here is derived from an EMBL/GenBank/DDBJ whole genome shotgun (WGS) entry which is preliminary data.</text>
</comment>
<dbReference type="SUPFAM" id="SSF140453">
    <property type="entry name" value="EsxAB dimer-like"/>
    <property type="match status" value="1"/>
</dbReference>
<dbReference type="Proteomes" id="UP001499863">
    <property type="component" value="Unassembled WGS sequence"/>
</dbReference>
<protein>
    <submittedName>
        <fullName evidence="2">Uncharacterized protein</fullName>
    </submittedName>
</protein>
<evidence type="ECO:0000313" key="2">
    <source>
        <dbReference type="EMBL" id="GAA1394307.1"/>
    </source>
</evidence>
<reference evidence="2 3" key="1">
    <citation type="journal article" date="2019" name="Int. J. Syst. Evol. Microbiol.">
        <title>The Global Catalogue of Microorganisms (GCM) 10K type strain sequencing project: providing services to taxonomists for standard genome sequencing and annotation.</title>
        <authorList>
            <consortium name="The Broad Institute Genomics Platform"/>
            <consortium name="The Broad Institute Genome Sequencing Center for Infectious Disease"/>
            <person name="Wu L."/>
            <person name="Ma J."/>
        </authorList>
    </citation>
    <scope>NUCLEOTIDE SEQUENCE [LARGE SCALE GENOMIC DNA]</scope>
    <source>
        <strain evidence="2 3">JCM 12393</strain>
    </source>
</reference>
<dbReference type="RefSeq" id="WP_344333905.1">
    <property type="nucleotide sequence ID" value="NZ_BAAAKJ010000148.1"/>
</dbReference>
<dbReference type="InterPro" id="IPR036689">
    <property type="entry name" value="ESAT-6-like_sf"/>
</dbReference>
<feature type="region of interest" description="Disordered" evidence="1">
    <location>
        <begin position="1"/>
        <end position="21"/>
    </location>
</feature>
<organism evidence="2 3">
    <name type="scientific">Kitasatospora putterlickiae</name>
    <dbReference type="NCBI Taxonomy" id="221725"/>
    <lineage>
        <taxon>Bacteria</taxon>
        <taxon>Bacillati</taxon>
        <taxon>Actinomycetota</taxon>
        <taxon>Actinomycetes</taxon>
        <taxon>Kitasatosporales</taxon>
        <taxon>Streptomycetaceae</taxon>
        <taxon>Kitasatospora</taxon>
    </lineage>
</organism>
<gene>
    <name evidence="2" type="ORF">GCM10009639_28300</name>
</gene>
<dbReference type="EMBL" id="BAAAKJ010000148">
    <property type="protein sequence ID" value="GAA1394307.1"/>
    <property type="molecule type" value="Genomic_DNA"/>
</dbReference>
<evidence type="ECO:0000313" key="3">
    <source>
        <dbReference type="Proteomes" id="UP001499863"/>
    </source>
</evidence>
<sequence length="113" mass="11511">MADPDLKLGQGPGGGGPTKVSTAALDKAATALDGIANDSTAAGKAADESTEAAASKLSGWDTASALRGALKEWHEQVSQLNGRLNQEAGMMRQTHTNYLSVEHGIATSFTGKA</sequence>
<evidence type="ECO:0000256" key="1">
    <source>
        <dbReference type="SAM" id="MobiDB-lite"/>
    </source>
</evidence>
<name>A0ABN1Y044_9ACTN</name>
<dbReference type="Gene3D" id="1.10.287.1060">
    <property type="entry name" value="ESAT-6-like"/>
    <property type="match status" value="1"/>
</dbReference>
<proteinExistence type="predicted"/>
<keyword evidence="3" id="KW-1185">Reference proteome</keyword>